<dbReference type="EMBL" id="OZ021737">
    <property type="protein sequence ID" value="CAK9318002.1"/>
    <property type="molecule type" value="Genomic_DNA"/>
</dbReference>
<reference evidence="1 2" key="1">
    <citation type="submission" date="2024-03" db="EMBL/GenBank/DDBJ databases">
        <authorList>
            <person name="Gkanogiannis A."/>
            <person name="Becerra Lopez-Lavalle L."/>
        </authorList>
    </citation>
    <scope>NUCLEOTIDE SEQUENCE [LARGE SCALE GENOMIC DNA]</scope>
</reference>
<evidence type="ECO:0000313" key="2">
    <source>
        <dbReference type="Proteomes" id="UP001642487"/>
    </source>
</evidence>
<keyword evidence="2" id="KW-1185">Reference proteome</keyword>
<proteinExistence type="predicted"/>
<organism evidence="1 2">
    <name type="scientific">Citrullus colocynthis</name>
    <name type="common">colocynth</name>
    <dbReference type="NCBI Taxonomy" id="252529"/>
    <lineage>
        <taxon>Eukaryota</taxon>
        <taxon>Viridiplantae</taxon>
        <taxon>Streptophyta</taxon>
        <taxon>Embryophyta</taxon>
        <taxon>Tracheophyta</taxon>
        <taxon>Spermatophyta</taxon>
        <taxon>Magnoliopsida</taxon>
        <taxon>eudicotyledons</taxon>
        <taxon>Gunneridae</taxon>
        <taxon>Pentapetalae</taxon>
        <taxon>rosids</taxon>
        <taxon>fabids</taxon>
        <taxon>Cucurbitales</taxon>
        <taxon>Cucurbitaceae</taxon>
        <taxon>Benincaseae</taxon>
        <taxon>Citrullus</taxon>
    </lineage>
</organism>
<name>A0ABP0YC02_9ROSI</name>
<sequence>MNMAKGLVGTSSTTSQLLKTHFLPKYSWWLSSIASSITAEIFRCKHLAEVFSPLLLALQGLYALSSKSFW</sequence>
<dbReference type="Proteomes" id="UP001642487">
    <property type="component" value="Chromosome 3"/>
</dbReference>
<accession>A0ABP0YC02</accession>
<evidence type="ECO:0000313" key="1">
    <source>
        <dbReference type="EMBL" id="CAK9318002.1"/>
    </source>
</evidence>
<gene>
    <name evidence="1" type="ORF">CITCOLO1_LOCUS9956</name>
</gene>
<protein>
    <submittedName>
        <fullName evidence="1">Uncharacterized protein</fullName>
    </submittedName>
</protein>